<evidence type="ECO:0000313" key="1">
    <source>
        <dbReference type="EMBL" id="AXH88798.1"/>
    </source>
</evidence>
<reference evidence="1 2" key="2">
    <citation type="submission" date="2018-08" db="EMBL/GenBank/DDBJ databases">
        <title>Streptomyces kandeliansis sp. nov., an endophytic bacterium isolated from mangrove plant.</title>
        <authorList>
            <person name="Wang R."/>
        </authorList>
    </citation>
    <scope>NUCLEOTIDE SEQUENCE [LARGE SCALE GENOMIC DNA]</scope>
    <source>
        <strain evidence="2">H14(2018)</strain>
    </source>
</reference>
<dbReference type="AlphaFoldDB" id="A0A6N3JSQ2"/>
<protein>
    <submittedName>
        <fullName evidence="1">Uncharacterized protein</fullName>
    </submittedName>
</protein>
<dbReference type="EMBL" id="CP031263">
    <property type="protein sequence ID" value="AXH88798.1"/>
    <property type="molecule type" value="Genomic_DNA"/>
</dbReference>
<dbReference type="Proteomes" id="UP000253958">
    <property type="component" value="Chromosome"/>
</dbReference>
<gene>
    <name evidence="1" type="ORF">DVH21_02005</name>
</gene>
<accession>A0A6N3JSQ2</accession>
<proteinExistence type="predicted"/>
<dbReference type="RefSeq" id="WP_114918692.1">
    <property type="nucleotide sequence ID" value="NZ_CP031263.1"/>
</dbReference>
<evidence type="ECO:0000313" key="2">
    <source>
        <dbReference type="Proteomes" id="UP000253958"/>
    </source>
</evidence>
<name>A0A6N3JSQ2_9ACTN</name>
<reference evidence="1 2" key="1">
    <citation type="submission" date="2018-07" db="EMBL/GenBank/DDBJ databases">
        <authorList>
            <person name="Ye Y."/>
        </authorList>
    </citation>
    <scope>NUCLEOTIDE SEQUENCE [LARGE SCALE GENOMIC DNA]</scope>
    <source>
        <strain evidence="2">H14(2018)</strain>
    </source>
</reference>
<organism evidence="1 2">
    <name type="scientific">Micromonospora aurantiaca</name>
    <name type="common">nom. illeg.</name>
    <dbReference type="NCBI Taxonomy" id="47850"/>
    <lineage>
        <taxon>Bacteria</taxon>
        <taxon>Bacillati</taxon>
        <taxon>Actinomycetota</taxon>
        <taxon>Actinomycetes</taxon>
        <taxon>Micromonosporales</taxon>
        <taxon>Micromonosporaceae</taxon>
        <taxon>Micromonospora</taxon>
    </lineage>
</organism>
<sequence length="127" mass="14388">MATLILPYVFINNMASGELVSACAEPDRRGVVGRDGEVRTYGEGRRRAVSQVGRIENLTVRLVQVPGSSKALLEEWEGEHVMYRDDRGRRIVGVYWQLDDREYIADKQRYNVGFVLQGVTWSEAVPS</sequence>